<dbReference type="EMBL" id="FPJG01000006">
    <property type="protein sequence ID" value="SFW85752.1"/>
    <property type="molecule type" value="Genomic_DNA"/>
</dbReference>
<dbReference type="RefSeq" id="WP_143168678.1">
    <property type="nucleotide sequence ID" value="NZ_FPJG01000006.1"/>
</dbReference>
<evidence type="ECO:0000259" key="1">
    <source>
        <dbReference type="Pfam" id="PF12770"/>
    </source>
</evidence>
<proteinExistence type="predicted"/>
<dbReference type="STRING" id="546364.SAMN04489730_6211"/>
<accession>A0A1K1SMW5</accession>
<dbReference type="Gene3D" id="1.25.40.10">
    <property type="entry name" value="Tetratricopeptide repeat domain"/>
    <property type="match status" value="3"/>
</dbReference>
<keyword evidence="3" id="KW-1185">Reference proteome</keyword>
<sequence>MAIRGMDADDPIVQLSGRIAARANGNDPRAALDPRLLDDVATLRRLISERGGRRQARRVLSLLADYTAACVHFARHRHLGAADGERDLLAAIELFRPVHEYLPEYVPWSVRSLLGHRAEVVGGTIVERAETLARDGVRLAEAAAAEHDRGKLGHAVAMLREAVDDTPPGHPLRGQRLSSLCAGLVARHELIGDERDAAGAVAAAREAAAATRPDSPFYASTLYRLGAVLRARANATGDQPTADEAIETLERAAAAMPGDHPDRAGCLRELGLLRALRSVTTRDAAAMDRAVGSLREAVAAAGEAGPGRLEQFGFVLVLAHQRTGDRRHITEAVAVFRRAVGLAPDPERPRYQAGLASACRLRFASTREPAAIEEAVAVSRAALSAARSAAQRVSALGELGSALTDRAAVTGDVSDLHAAVDALRQAIAADPGEAPWRSALGSALLALHLATGDDACLDEAIRSARAAVVASPPEDPMRPLRQNLLGRTLWHRGDRTGDREALAEAITTLDAAAEQLPDDHPLQLTVRTNLGAAFGALYRQTREADALHQSVAAFRWVADRMPEDHVKRGSYLGNLGGARYETYLRTGDRAERDAAIGILAEAVRHRNGQDPPAFLSNLAAALMDRHDETGSAADLDLAADAARRAVTLLADDHPTRCVALTSLGRTHLARHRAGRDPAQLDQALELLSAAAAMPTAPAEARILAARQCGDAALGAGKAEAALAALTTAVEQLPLVSGRQLSRPDQELQLARHHGLASDAAASAIAAGRPERAVELLEAGRAILHARVLESRGDLADLRARAPELARRFAELRDDPALAGSAAAAPDAGGPEFADRLDTRHELAREWAELVRTVRTEHGGAGLFRPPRLDELVPAAADGPVVMINVSRYRCDALAVTASGVRAIPLPGLASATLAERAAGFVGALGIACGGAPTAAARDAAEETISATITWLRDTVTQPVLAAFDAPVPRIWWSPTSLLSFLPLHAAVTGETVSSYTPTVGALLRARGRRQAPIRRGLVVALPNTPGLARLPGVTRERDLLTELFPETVVLRGPQATRAGVLRELPAHEWVHLACHGRNDVMRPSSSNVRLWDGPLSVQDLAALDTERGVLAVLTACETAQGGALLADEALHIGAAFHLAGYPHVIATLWSAHDAASAELTEAFYRGLGGSAASGLDATRSATALHAAVRQLRDRYPDRPSRWAPYLHVGP</sequence>
<gene>
    <name evidence="2" type="ORF">SAMN04489730_6211</name>
</gene>
<reference evidence="3" key="1">
    <citation type="submission" date="2016-11" db="EMBL/GenBank/DDBJ databases">
        <authorList>
            <person name="Varghese N."/>
            <person name="Submissions S."/>
        </authorList>
    </citation>
    <scope>NUCLEOTIDE SEQUENCE [LARGE SCALE GENOMIC DNA]</scope>
    <source>
        <strain evidence="3">DSM 44671</strain>
    </source>
</reference>
<dbReference type="InterPro" id="IPR011990">
    <property type="entry name" value="TPR-like_helical_dom_sf"/>
</dbReference>
<dbReference type="AlphaFoldDB" id="A0A1K1SMW5"/>
<dbReference type="SUPFAM" id="SSF48452">
    <property type="entry name" value="TPR-like"/>
    <property type="match status" value="1"/>
</dbReference>
<feature type="domain" description="CHAT" evidence="1">
    <location>
        <begin position="947"/>
        <end position="1209"/>
    </location>
</feature>
<evidence type="ECO:0000313" key="3">
    <source>
        <dbReference type="Proteomes" id="UP000182740"/>
    </source>
</evidence>
<name>A0A1K1SMW5_9PSEU</name>
<dbReference type="OrthoDB" id="3206999at2"/>
<protein>
    <submittedName>
        <fullName evidence="2">CHAT domain-containing protein</fullName>
    </submittedName>
</protein>
<dbReference type="Proteomes" id="UP000182740">
    <property type="component" value="Unassembled WGS sequence"/>
</dbReference>
<dbReference type="Pfam" id="PF12770">
    <property type="entry name" value="CHAT"/>
    <property type="match status" value="1"/>
</dbReference>
<dbReference type="InterPro" id="IPR024983">
    <property type="entry name" value="CHAT_dom"/>
</dbReference>
<organism evidence="2 3">
    <name type="scientific">Amycolatopsis australiensis</name>
    <dbReference type="NCBI Taxonomy" id="546364"/>
    <lineage>
        <taxon>Bacteria</taxon>
        <taxon>Bacillati</taxon>
        <taxon>Actinomycetota</taxon>
        <taxon>Actinomycetes</taxon>
        <taxon>Pseudonocardiales</taxon>
        <taxon>Pseudonocardiaceae</taxon>
        <taxon>Amycolatopsis</taxon>
    </lineage>
</organism>
<evidence type="ECO:0000313" key="2">
    <source>
        <dbReference type="EMBL" id="SFW85752.1"/>
    </source>
</evidence>